<evidence type="ECO:0000313" key="1">
    <source>
        <dbReference type="EMBL" id="CAD8055656.1"/>
    </source>
</evidence>
<dbReference type="AlphaFoldDB" id="A0A8S1KSK7"/>
<proteinExistence type="predicted"/>
<dbReference type="EMBL" id="CAJJDM010000021">
    <property type="protein sequence ID" value="CAD8055656.1"/>
    <property type="molecule type" value="Genomic_DNA"/>
</dbReference>
<reference evidence="1" key="1">
    <citation type="submission" date="2021-01" db="EMBL/GenBank/DDBJ databases">
        <authorList>
            <consortium name="Genoscope - CEA"/>
            <person name="William W."/>
        </authorList>
    </citation>
    <scope>NUCLEOTIDE SEQUENCE</scope>
</reference>
<sequence>MYQLFTSKIRIKQSQTRQKLSLIYELELHLSQTEKLEGVCDSVLSIIINLSYADLPILLTVLAQSVYYIVYVNPPTVYQKFPLKLSPKTNVNFNLNDLVNTALFHTNGPPNTLFPIQQLKQTSIFVLKK</sequence>
<evidence type="ECO:0000313" key="2">
    <source>
        <dbReference type="Proteomes" id="UP000688137"/>
    </source>
</evidence>
<protein>
    <submittedName>
        <fullName evidence="1">Uncharacterized protein</fullName>
    </submittedName>
</protein>
<accession>A0A8S1KSK7</accession>
<name>A0A8S1KSK7_PARPR</name>
<keyword evidence="2" id="KW-1185">Reference proteome</keyword>
<organism evidence="1 2">
    <name type="scientific">Paramecium primaurelia</name>
    <dbReference type="NCBI Taxonomy" id="5886"/>
    <lineage>
        <taxon>Eukaryota</taxon>
        <taxon>Sar</taxon>
        <taxon>Alveolata</taxon>
        <taxon>Ciliophora</taxon>
        <taxon>Intramacronucleata</taxon>
        <taxon>Oligohymenophorea</taxon>
        <taxon>Peniculida</taxon>
        <taxon>Parameciidae</taxon>
        <taxon>Paramecium</taxon>
    </lineage>
</organism>
<dbReference type="Proteomes" id="UP000688137">
    <property type="component" value="Unassembled WGS sequence"/>
</dbReference>
<comment type="caution">
    <text evidence="1">The sequence shown here is derived from an EMBL/GenBank/DDBJ whole genome shotgun (WGS) entry which is preliminary data.</text>
</comment>
<gene>
    <name evidence="1" type="ORF">PPRIM_AZ9-3.1.T0230290</name>
</gene>